<reference evidence="2" key="1">
    <citation type="submission" date="2020-10" db="EMBL/GenBank/DDBJ databases">
        <authorList>
            <person name="Gilroy R."/>
        </authorList>
    </citation>
    <scope>NUCLEOTIDE SEQUENCE</scope>
    <source>
        <strain evidence="2">ChiGjej2B2-16831</strain>
    </source>
</reference>
<dbReference type="InterPro" id="IPR029069">
    <property type="entry name" value="HotDog_dom_sf"/>
</dbReference>
<dbReference type="Gene3D" id="3.10.129.10">
    <property type="entry name" value="Hotdog Thioesterase"/>
    <property type="match status" value="1"/>
</dbReference>
<gene>
    <name evidence="2" type="ORF">IAD24_05665</name>
</gene>
<reference evidence="2" key="2">
    <citation type="journal article" date="2021" name="PeerJ">
        <title>Extensive microbial diversity within the chicken gut microbiome revealed by metagenomics and culture.</title>
        <authorList>
            <person name="Gilroy R."/>
            <person name="Ravi A."/>
            <person name="Getino M."/>
            <person name="Pursley I."/>
            <person name="Horton D.L."/>
            <person name="Alikhan N.F."/>
            <person name="Baker D."/>
            <person name="Gharbi K."/>
            <person name="Hall N."/>
            <person name="Watson M."/>
            <person name="Adriaenssens E.M."/>
            <person name="Foster-Nyarko E."/>
            <person name="Jarju S."/>
            <person name="Secka A."/>
            <person name="Antonio M."/>
            <person name="Oren A."/>
            <person name="Chaudhuri R.R."/>
            <person name="La Ragione R."/>
            <person name="Hildebrand F."/>
            <person name="Pallen M.J."/>
        </authorList>
    </citation>
    <scope>NUCLEOTIDE SEQUENCE</scope>
    <source>
        <strain evidence="2">ChiGjej2B2-16831</strain>
    </source>
</reference>
<organism evidence="2 3">
    <name type="scientific">Candidatus Aphodomorpha intestinavium</name>
    <dbReference type="NCBI Taxonomy" id="2840672"/>
    <lineage>
        <taxon>Bacteria</taxon>
        <taxon>Bacillati</taxon>
        <taxon>Bacillota</taxon>
        <taxon>Clostridia</taxon>
        <taxon>Eubacteriales</taxon>
        <taxon>Candidatus Aphodomorpha</taxon>
    </lineage>
</organism>
<dbReference type="AlphaFoldDB" id="A0A9D1STV2"/>
<dbReference type="Proteomes" id="UP000824128">
    <property type="component" value="Unassembled WGS sequence"/>
</dbReference>
<comment type="caution">
    <text evidence="2">The sequence shown here is derived from an EMBL/GenBank/DDBJ whole genome shotgun (WGS) entry which is preliminary data.</text>
</comment>
<name>A0A9D1STV2_9FIRM</name>
<protein>
    <submittedName>
        <fullName evidence="2">PaaI family thioesterase</fullName>
    </submittedName>
</protein>
<dbReference type="PANTHER" id="PTHR43240:SF20">
    <property type="entry name" value="MEDIUM_LONG-CHAIN ACYL-COA THIOESTERASE YIGI"/>
    <property type="match status" value="1"/>
</dbReference>
<dbReference type="SUPFAM" id="SSF54637">
    <property type="entry name" value="Thioesterase/thiol ester dehydrase-isomerase"/>
    <property type="match status" value="1"/>
</dbReference>
<dbReference type="InterPro" id="IPR006683">
    <property type="entry name" value="Thioestr_dom"/>
</dbReference>
<sequence length="163" mass="17745">MNPREAAEQARFQSAMQASIDRLHETARGTVGDSLSFRLIDCSAKERAYTLRASTAEWMRNVNHTLHGGMCAAVLDQAMGFAAYCAMPAPGIAPTIQLQVNYLRAIPVGEDVNVRMRVVSATKHLIHITAEAWTGENEGRTCLTASATYFFRAADAAAPTRTD</sequence>
<evidence type="ECO:0000259" key="1">
    <source>
        <dbReference type="Pfam" id="PF03061"/>
    </source>
</evidence>
<dbReference type="CDD" id="cd03443">
    <property type="entry name" value="PaaI_thioesterase"/>
    <property type="match status" value="1"/>
</dbReference>
<dbReference type="EMBL" id="DVNZ01000178">
    <property type="protein sequence ID" value="HIU94632.1"/>
    <property type="molecule type" value="Genomic_DNA"/>
</dbReference>
<feature type="domain" description="Thioesterase" evidence="1">
    <location>
        <begin position="64"/>
        <end position="137"/>
    </location>
</feature>
<dbReference type="Pfam" id="PF03061">
    <property type="entry name" value="4HBT"/>
    <property type="match status" value="1"/>
</dbReference>
<accession>A0A9D1STV2</accession>
<evidence type="ECO:0000313" key="3">
    <source>
        <dbReference type="Proteomes" id="UP000824128"/>
    </source>
</evidence>
<proteinExistence type="predicted"/>
<evidence type="ECO:0000313" key="2">
    <source>
        <dbReference type="EMBL" id="HIU94632.1"/>
    </source>
</evidence>
<dbReference type="PANTHER" id="PTHR43240">
    <property type="entry name" value="1,4-DIHYDROXY-2-NAPHTHOYL-COA THIOESTERASE 1"/>
    <property type="match status" value="1"/>
</dbReference>